<dbReference type="RefSeq" id="WP_146750197.1">
    <property type="nucleotide sequence ID" value="NZ_CP050139.1"/>
</dbReference>
<dbReference type="AlphaFoldDB" id="A0A181C533"/>
<reference evidence="1 2" key="1">
    <citation type="submission" date="2020-03" db="EMBL/GenBank/DDBJ databases">
        <title>Isolation of cellulose-producing strains, genome characterization and application of the synthesized cellulose films as an economical and sustainable material for piezoelectric sensor construction.</title>
        <authorList>
            <person name="Mangayil R.K."/>
        </authorList>
    </citation>
    <scope>NUCLEOTIDE SEQUENCE [LARGE SCALE GENOMIC DNA]</scope>
    <source>
        <strain evidence="1 2">ENS 9a1a</strain>
    </source>
</reference>
<dbReference type="Proteomes" id="UP000502533">
    <property type="component" value="Chromosome"/>
</dbReference>
<accession>A0A181C533</accession>
<evidence type="ECO:0000313" key="1">
    <source>
        <dbReference type="EMBL" id="QIP36777.1"/>
    </source>
</evidence>
<organism evidence="1 2">
    <name type="scientific">Komagataeibacter rhaeticus</name>
    <dbReference type="NCBI Taxonomy" id="215221"/>
    <lineage>
        <taxon>Bacteria</taxon>
        <taxon>Pseudomonadati</taxon>
        <taxon>Pseudomonadota</taxon>
        <taxon>Alphaproteobacteria</taxon>
        <taxon>Acetobacterales</taxon>
        <taxon>Acetobacteraceae</taxon>
        <taxon>Komagataeibacter</taxon>
    </lineage>
</organism>
<evidence type="ECO:0000313" key="2">
    <source>
        <dbReference type="Proteomes" id="UP000502533"/>
    </source>
</evidence>
<dbReference type="GeneID" id="85023721"/>
<gene>
    <name evidence="1" type="ORF">GWK63_16325</name>
</gene>
<dbReference type="EMBL" id="CP050139">
    <property type="protein sequence ID" value="QIP36777.1"/>
    <property type="molecule type" value="Genomic_DNA"/>
</dbReference>
<dbReference type="KEGG" id="kre:GWK63_16325"/>
<sequence length="229" mass="25753">MSFKLVWERWRELTRFRLACEMALSSYRKSFLELPVRGIQDAKIYDERGVTRFECSYNDFLDVLKDETQLYRLLIVGHTSLIEEFGRVIVTQLLDENLVGRVAFPGMQLHGTNAEATDHYIRKVNIEAWGSALLNAAKVTWDIVPGGQGAVVHAVVVRNIVGHGANSYNNTAINRINGVVPGYVTFSAGHSLILDREAFQQFLSTLRNFGRIICGVPARVRRNAGERAS</sequence>
<name>A0A181C533_9PROT</name>
<protein>
    <submittedName>
        <fullName evidence="1">Uncharacterized protein</fullName>
    </submittedName>
</protein>
<proteinExistence type="predicted"/>
<keyword evidence="2" id="KW-1185">Reference proteome</keyword>